<dbReference type="KEGG" id="clu:CLUG_00843"/>
<organism evidence="1 2">
    <name type="scientific">Clavispora lusitaniae (strain ATCC 42720)</name>
    <name type="common">Yeast</name>
    <name type="synonym">Candida lusitaniae</name>
    <dbReference type="NCBI Taxonomy" id="306902"/>
    <lineage>
        <taxon>Eukaryota</taxon>
        <taxon>Fungi</taxon>
        <taxon>Dikarya</taxon>
        <taxon>Ascomycota</taxon>
        <taxon>Saccharomycotina</taxon>
        <taxon>Pichiomycetes</taxon>
        <taxon>Metschnikowiaceae</taxon>
        <taxon>Clavispora</taxon>
    </lineage>
</organism>
<dbReference type="AlphaFoldDB" id="C4XY20"/>
<dbReference type="VEuPathDB" id="FungiDB:CLUG_00843"/>
<evidence type="ECO:0000313" key="1">
    <source>
        <dbReference type="EMBL" id="EEQ36720.1"/>
    </source>
</evidence>
<accession>C4XY20</accession>
<protein>
    <submittedName>
        <fullName evidence="1">Uncharacterized protein</fullName>
    </submittedName>
</protein>
<dbReference type="InParanoid" id="C4XY20"/>
<sequence>MWATAPCRNRASGILSSRSLSGTSSVAAPRPYSSPSCGRFSGRWPPHCAKRKHYNLQIRRALPLMYFATCCCKVCLPTWSASCLSCTTCSRHIKRARPWVHSRTLCILLRTCRLRRNRTQKTPPIRRAHMRQIWATTWTCSMPWRLFLRACMH</sequence>
<dbReference type="Proteomes" id="UP000007703">
    <property type="component" value="Unassembled WGS sequence"/>
</dbReference>
<proteinExistence type="predicted"/>
<dbReference type="EMBL" id="CH408076">
    <property type="protein sequence ID" value="EEQ36720.1"/>
    <property type="molecule type" value="Genomic_DNA"/>
</dbReference>
<gene>
    <name evidence="1" type="ORF">CLUG_00843</name>
</gene>
<reference evidence="1 2" key="1">
    <citation type="journal article" date="2009" name="Nature">
        <title>Evolution of pathogenicity and sexual reproduction in eight Candida genomes.</title>
        <authorList>
            <person name="Butler G."/>
            <person name="Rasmussen M.D."/>
            <person name="Lin M.F."/>
            <person name="Santos M.A."/>
            <person name="Sakthikumar S."/>
            <person name="Munro C.A."/>
            <person name="Rheinbay E."/>
            <person name="Grabherr M."/>
            <person name="Forche A."/>
            <person name="Reedy J.L."/>
            <person name="Agrafioti I."/>
            <person name="Arnaud M.B."/>
            <person name="Bates S."/>
            <person name="Brown A.J."/>
            <person name="Brunke S."/>
            <person name="Costanzo M.C."/>
            <person name="Fitzpatrick D.A."/>
            <person name="de Groot P.W."/>
            <person name="Harris D."/>
            <person name="Hoyer L.L."/>
            <person name="Hube B."/>
            <person name="Klis F.M."/>
            <person name="Kodira C."/>
            <person name="Lennard N."/>
            <person name="Logue M.E."/>
            <person name="Martin R."/>
            <person name="Neiman A.M."/>
            <person name="Nikolaou E."/>
            <person name="Quail M.A."/>
            <person name="Quinn J."/>
            <person name="Santos M.C."/>
            <person name="Schmitzberger F.F."/>
            <person name="Sherlock G."/>
            <person name="Shah P."/>
            <person name="Silverstein K.A."/>
            <person name="Skrzypek M.S."/>
            <person name="Soll D."/>
            <person name="Staggs R."/>
            <person name="Stansfield I."/>
            <person name="Stumpf M.P."/>
            <person name="Sudbery P.E."/>
            <person name="Srikantha T."/>
            <person name="Zeng Q."/>
            <person name="Berman J."/>
            <person name="Berriman M."/>
            <person name="Heitman J."/>
            <person name="Gow N.A."/>
            <person name="Lorenz M.C."/>
            <person name="Birren B.W."/>
            <person name="Kellis M."/>
            <person name="Cuomo C.A."/>
        </authorList>
    </citation>
    <scope>NUCLEOTIDE SEQUENCE [LARGE SCALE GENOMIC DNA]</scope>
    <source>
        <strain evidence="1 2">ATCC 42720</strain>
    </source>
</reference>
<name>C4XY20_CLAL4</name>
<dbReference type="HOGENOM" id="CLU_1713046_0_0_1"/>
<evidence type="ECO:0000313" key="2">
    <source>
        <dbReference type="Proteomes" id="UP000007703"/>
    </source>
</evidence>